<reference evidence="2 3" key="1">
    <citation type="submission" date="2020-07" db="EMBL/GenBank/DDBJ databases">
        <title>Bradyrhizobium diversity isolated from nodules of indigenous legumes of Western Australia.</title>
        <authorList>
            <person name="Klepa M.S."/>
        </authorList>
    </citation>
    <scope>NUCLEOTIDE SEQUENCE [LARGE SCALE GENOMIC DNA]</scope>
    <source>
        <strain evidence="2 3">CNPSo 4010</strain>
    </source>
</reference>
<dbReference type="Proteomes" id="UP000807370">
    <property type="component" value="Unassembled WGS sequence"/>
</dbReference>
<comment type="caution">
    <text evidence="2">The sequence shown here is derived from an EMBL/GenBank/DDBJ whole genome shotgun (WGS) entry which is preliminary data.</text>
</comment>
<organism evidence="2 3">
    <name type="scientific">Bradyrhizobium agreste</name>
    <dbReference type="NCBI Taxonomy" id="2751811"/>
    <lineage>
        <taxon>Bacteria</taxon>
        <taxon>Pseudomonadati</taxon>
        <taxon>Pseudomonadota</taxon>
        <taxon>Alphaproteobacteria</taxon>
        <taxon>Hyphomicrobiales</taxon>
        <taxon>Nitrobacteraceae</taxon>
        <taxon>Bradyrhizobium</taxon>
    </lineage>
</organism>
<proteinExistence type="predicted"/>
<evidence type="ECO:0000313" key="2">
    <source>
        <dbReference type="EMBL" id="MBH5402932.1"/>
    </source>
</evidence>
<name>A0ABS0Q1E6_9BRAD</name>
<feature type="chain" id="PRO_5046935698" evidence="1">
    <location>
        <begin position="21"/>
        <end position="76"/>
    </location>
</feature>
<keyword evidence="1" id="KW-0732">Signal</keyword>
<evidence type="ECO:0000313" key="3">
    <source>
        <dbReference type="Proteomes" id="UP000807370"/>
    </source>
</evidence>
<dbReference type="EMBL" id="JACCHP010000038">
    <property type="protein sequence ID" value="MBH5402932.1"/>
    <property type="molecule type" value="Genomic_DNA"/>
</dbReference>
<gene>
    <name evidence="2" type="ORF">HZZ13_34815</name>
</gene>
<accession>A0ABS0Q1E6</accession>
<protein>
    <submittedName>
        <fullName evidence="2">Uncharacterized protein</fullName>
    </submittedName>
</protein>
<keyword evidence="3" id="KW-1185">Reference proteome</keyword>
<evidence type="ECO:0000256" key="1">
    <source>
        <dbReference type="SAM" id="SignalP"/>
    </source>
</evidence>
<sequence>MRSVGFLVVAMLLAATSAQAGGPYPAVPTETGIAPSVGPIRNAYRCAQGPVINFYHRGRRDRRRPFQATRREIIRR</sequence>
<feature type="signal peptide" evidence="1">
    <location>
        <begin position="1"/>
        <end position="20"/>
    </location>
</feature>
<dbReference type="RefSeq" id="WP_197963955.1">
    <property type="nucleotide sequence ID" value="NZ_JACCHP010000038.1"/>
</dbReference>